<keyword evidence="1" id="KW-0472">Membrane</keyword>
<feature type="transmembrane region" description="Helical" evidence="1">
    <location>
        <begin position="169"/>
        <end position="186"/>
    </location>
</feature>
<dbReference type="RefSeq" id="WP_218096180.1">
    <property type="nucleotide sequence ID" value="NZ_CAJVAS010000070.1"/>
</dbReference>
<dbReference type="Proteomes" id="UP000693672">
    <property type="component" value="Unassembled WGS sequence"/>
</dbReference>
<reference evidence="2" key="1">
    <citation type="submission" date="2021-06" db="EMBL/GenBank/DDBJ databases">
        <authorList>
            <person name="Criscuolo A."/>
        </authorList>
    </citation>
    <scope>NUCLEOTIDE SEQUENCE</scope>
    <source>
        <strain evidence="2">CIP111600</strain>
    </source>
</reference>
<dbReference type="EMBL" id="CAJVAS010000070">
    <property type="protein sequence ID" value="CAG7652427.1"/>
    <property type="molecule type" value="Genomic_DNA"/>
</dbReference>
<evidence type="ECO:0008006" key="4">
    <source>
        <dbReference type="Google" id="ProtNLM"/>
    </source>
</evidence>
<keyword evidence="1" id="KW-0812">Transmembrane</keyword>
<feature type="transmembrane region" description="Helical" evidence="1">
    <location>
        <begin position="260"/>
        <end position="279"/>
    </location>
</feature>
<feature type="transmembrane region" description="Helical" evidence="1">
    <location>
        <begin position="308"/>
        <end position="329"/>
    </location>
</feature>
<evidence type="ECO:0000313" key="3">
    <source>
        <dbReference type="Proteomes" id="UP000693672"/>
    </source>
</evidence>
<dbReference type="AlphaFoldDB" id="A0A916NM52"/>
<organism evidence="2 3">
    <name type="scientific">Paenibacillus solanacearum</name>
    <dbReference type="NCBI Taxonomy" id="2048548"/>
    <lineage>
        <taxon>Bacteria</taxon>
        <taxon>Bacillati</taxon>
        <taxon>Bacillota</taxon>
        <taxon>Bacilli</taxon>
        <taxon>Bacillales</taxon>
        <taxon>Paenibacillaceae</taxon>
        <taxon>Paenibacillus</taxon>
    </lineage>
</organism>
<protein>
    <recommendedName>
        <fullName evidence="4">Multi-TM2 domain-containing protein</fullName>
    </recommendedName>
</protein>
<name>A0A916NM52_9BACL</name>
<accession>A0A916NM52</accession>
<feature type="transmembrane region" description="Helical" evidence="1">
    <location>
        <begin position="223"/>
        <end position="240"/>
    </location>
</feature>
<evidence type="ECO:0000313" key="2">
    <source>
        <dbReference type="EMBL" id="CAG7652427.1"/>
    </source>
</evidence>
<comment type="caution">
    <text evidence="2">The sequence shown here is derived from an EMBL/GenBank/DDBJ whole genome shotgun (WGS) entry which is preliminary data.</text>
</comment>
<keyword evidence="3" id="KW-1185">Reference proteome</keyword>
<gene>
    <name evidence="2" type="ORF">PAESOLCIP111_06533</name>
</gene>
<sequence length="379" mass="42724">MNSNKSPMVALLLSFIPGLGHLYLGRTLKGMLYAAGCLGSLLLLALMVAVRFHRVVGGNEFPYIFMLFVAALFWGINMIDMLRTLLTRQPGSPGNGAAQPGGYGSSDGRTAASALPQTNERFHTILLSFIPGLGHLQLGLMQRGLAFLIVFFGMTVMIFFVAAMTHRDGFFVFLGILPIIWLYGLFDCVQQLNRKENGEPLQDRTIFEDFQEGRDAGKKNKTMATLLAMFPGAGHMYLGLQKRGLQFMAAFLFSIYIMDTLRLSLFLFLIPILWFYSFFDALQHISKVGREELRDVPIVDWLIHHQRWIGLAILGLGVYYLFDQVLVNALDLWLTAEQMRRFTYWFDRYFQTTIVCVLLIGGGIRLLLGSKKTKGGRMS</sequence>
<feature type="transmembrane region" description="Helical" evidence="1">
    <location>
        <begin position="31"/>
        <end position="49"/>
    </location>
</feature>
<feature type="transmembrane region" description="Helical" evidence="1">
    <location>
        <begin position="349"/>
        <end position="368"/>
    </location>
</feature>
<feature type="transmembrane region" description="Helical" evidence="1">
    <location>
        <begin position="61"/>
        <end position="79"/>
    </location>
</feature>
<feature type="transmembrane region" description="Helical" evidence="1">
    <location>
        <begin position="145"/>
        <end position="163"/>
    </location>
</feature>
<evidence type="ECO:0000256" key="1">
    <source>
        <dbReference type="SAM" id="Phobius"/>
    </source>
</evidence>
<keyword evidence="1" id="KW-1133">Transmembrane helix</keyword>
<feature type="transmembrane region" description="Helical" evidence="1">
    <location>
        <begin position="6"/>
        <end position="24"/>
    </location>
</feature>
<proteinExistence type="predicted"/>